<accession>A0A7S4FR57</accession>
<dbReference type="EMBL" id="HBJA01056520">
    <property type="protein sequence ID" value="CAE0808857.1"/>
    <property type="molecule type" value="Transcribed_RNA"/>
</dbReference>
<name>A0A7S4FR57_9EUGL</name>
<sequence>MAAGLRACLRTVKDIRTYGWQAHGSTGRSTGTVAQQNPGQFAHELAGEQWQEVSGAATSSSACQPVDATSAVPCQQNDFLTAPEEEGQKPIYERTRKLTLKTATVANP</sequence>
<dbReference type="AlphaFoldDB" id="A0A7S4FR57"/>
<reference evidence="1" key="1">
    <citation type="submission" date="2021-01" db="EMBL/GenBank/DDBJ databases">
        <authorList>
            <person name="Corre E."/>
            <person name="Pelletier E."/>
            <person name="Niang G."/>
            <person name="Scheremetjew M."/>
            <person name="Finn R."/>
            <person name="Kale V."/>
            <person name="Holt S."/>
            <person name="Cochrane G."/>
            <person name="Meng A."/>
            <person name="Brown T."/>
            <person name="Cohen L."/>
        </authorList>
    </citation>
    <scope>NUCLEOTIDE SEQUENCE</scope>
    <source>
        <strain evidence="1">CCMP1594</strain>
    </source>
</reference>
<organism evidence="1">
    <name type="scientific">Eutreptiella gymnastica</name>
    <dbReference type="NCBI Taxonomy" id="73025"/>
    <lineage>
        <taxon>Eukaryota</taxon>
        <taxon>Discoba</taxon>
        <taxon>Euglenozoa</taxon>
        <taxon>Euglenida</taxon>
        <taxon>Spirocuta</taxon>
        <taxon>Euglenophyceae</taxon>
        <taxon>Eutreptiales</taxon>
        <taxon>Eutreptiaceae</taxon>
        <taxon>Eutreptiella</taxon>
    </lineage>
</organism>
<proteinExistence type="predicted"/>
<gene>
    <name evidence="1" type="ORF">EGYM00163_LOCUS19988</name>
</gene>
<evidence type="ECO:0000313" key="1">
    <source>
        <dbReference type="EMBL" id="CAE0808857.1"/>
    </source>
</evidence>
<protein>
    <submittedName>
        <fullName evidence="1">Uncharacterized protein</fullName>
    </submittedName>
</protein>